<dbReference type="Pfam" id="PF03222">
    <property type="entry name" value="Trp_Tyr_perm"/>
    <property type="match status" value="1"/>
</dbReference>
<keyword evidence="3" id="KW-1003">Cell membrane</keyword>
<evidence type="ECO:0000256" key="5">
    <source>
        <dbReference type="ARBA" id="ARBA00022692"/>
    </source>
</evidence>
<keyword evidence="4" id="KW-0997">Cell inner membrane</keyword>
<keyword evidence="2" id="KW-0813">Transport</keyword>
<evidence type="ECO:0000256" key="6">
    <source>
        <dbReference type="ARBA" id="ARBA00022989"/>
    </source>
</evidence>
<dbReference type="GO" id="GO:0003333">
    <property type="term" value="P:amino acid transmembrane transport"/>
    <property type="evidence" value="ECO:0007669"/>
    <property type="project" value="InterPro"/>
</dbReference>
<evidence type="ECO:0000313" key="10">
    <source>
        <dbReference type="Proteomes" id="UP000034201"/>
    </source>
</evidence>
<feature type="transmembrane region" description="Helical" evidence="8">
    <location>
        <begin position="313"/>
        <end position="335"/>
    </location>
</feature>
<dbReference type="InterPro" id="IPR018227">
    <property type="entry name" value="Amino_acid_transport_2"/>
</dbReference>
<name>A0A0G1WPZ6_9BACT</name>
<evidence type="ECO:0000256" key="2">
    <source>
        <dbReference type="ARBA" id="ARBA00022448"/>
    </source>
</evidence>
<feature type="transmembrane region" description="Helical" evidence="8">
    <location>
        <begin position="183"/>
        <end position="203"/>
    </location>
</feature>
<proteinExistence type="predicted"/>
<evidence type="ECO:0000256" key="7">
    <source>
        <dbReference type="ARBA" id="ARBA00023136"/>
    </source>
</evidence>
<feature type="transmembrane region" description="Helical" evidence="8">
    <location>
        <begin position="256"/>
        <end position="275"/>
    </location>
</feature>
<evidence type="ECO:0000256" key="1">
    <source>
        <dbReference type="ARBA" id="ARBA00004429"/>
    </source>
</evidence>
<accession>A0A0G1WPZ6</accession>
<feature type="transmembrane region" description="Helical" evidence="8">
    <location>
        <begin position="113"/>
        <end position="135"/>
    </location>
</feature>
<gene>
    <name evidence="9" type="ORF">UY61_C0019G0021</name>
</gene>
<sequence>IFMLAGMIIGAGMFAIPFSFAHAGFWLGTAELVFLGIAVVLVHLSYTNVVIGTPEMHRLPGYAGLYLGSWARVLASGSMIISAIGTLLVYLLLGSRFAGEAMRIGGLISFSSGTQSLDLFIILVIMVLGAAITYFPIRGEAIINGVLTAFLIGFIGFLVYLLFPSIHPSAIGGWEWENGFVPYGILLFALWGGVVIPDVATFFSKNPFQTRTAVIAGSVLPIIVYFLFSLAVVGVSGDLTSQEALAGLVGSVKEEVILLGALIGFLAVFTSLIALQKTFQAMLELDLGVGRLVAWAGASIVPFLLYLFGFTDFIAVIVIVGAVAIGIDVLLILALHYAMKKSHGISFSWFGIAARGILFCIIFVGIVYRLFFAGA</sequence>
<dbReference type="Gene3D" id="1.20.1740.10">
    <property type="entry name" value="Amino acid/polyamine transporter I"/>
    <property type="match status" value="1"/>
</dbReference>
<feature type="transmembrane region" description="Helical" evidence="8">
    <location>
        <begin position="7"/>
        <end position="27"/>
    </location>
</feature>
<feature type="transmembrane region" description="Helical" evidence="8">
    <location>
        <begin position="215"/>
        <end position="236"/>
    </location>
</feature>
<dbReference type="Proteomes" id="UP000034201">
    <property type="component" value="Unassembled WGS sequence"/>
</dbReference>
<feature type="transmembrane region" description="Helical" evidence="8">
    <location>
        <begin position="142"/>
        <end position="163"/>
    </location>
</feature>
<dbReference type="AlphaFoldDB" id="A0A0G1WPZ6"/>
<keyword evidence="6 8" id="KW-1133">Transmembrane helix</keyword>
<feature type="transmembrane region" description="Helical" evidence="8">
    <location>
        <begin position="73"/>
        <end position="93"/>
    </location>
</feature>
<feature type="non-terminal residue" evidence="9">
    <location>
        <position position="1"/>
    </location>
</feature>
<keyword evidence="5 8" id="KW-0812">Transmembrane</keyword>
<comment type="caution">
    <text evidence="9">The sequence shown here is derived from an EMBL/GenBank/DDBJ whole genome shotgun (WGS) entry which is preliminary data.</text>
</comment>
<evidence type="ECO:0000256" key="4">
    <source>
        <dbReference type="ARBA" id="ARBA00022519"/>
    </source>
</evidence>
<feature type="transmembrane region" description="Helical" evidence="8">
    <location>
        <begin position="347"/>
        <end position="371"/>
    </location>
</feature>
<keyword evidence="7 8" id="KW-0472">Membrane</keyword>
<evidence type="ECO:0000256" key="3">
    <source>
        <dbReference type="ARBA" id="ARBA00022475"/>
    </source>
</evidence>
<evidence type="ECO:0000313" key="9">
    <source>
        <dbReference type="EMBL" id="KKW20933.1"/>
    </source>
</evidence>
<dbReference type="EMBL" id="LCQQ01000019">
    <property type="protein sequence ID" value="KKW20933.1"/>
    <property type="molecule type" value="Genomic_DNA"/>
</dbReference>
<organism evidence="9 10">
    <name type="scientific">Candidatus Adlerbacteria bacterium GW2011_GWC1_50_9</name>
    <dbReference type="NCBI Taxonomy" id="1618608"/>
    <lineage>
        <taxon>Bacteria</taxon>
        <taxon>Candidatus Adleribacteriota</taxon>
    </lineage>
</organism>
<reference evidence="9 10" key="1">
    <citation type="journal article" date="2015" name="Nature">
        <title>rRNA introns, odd ribosomes, and small enigmatic genomes across a large radiation of phyla.</title>
        <authorList>
            <person name="Brown C.T."/>
            <person name="Hug L.A."/>
            <person name="Thomas B.C."/>
            <person name="Sharon I."/>
            <person name="Castelle C.J."/>
            <person name="Singh A."/>
            <person name="Wilkins M.J."/>
            <person name="Williams K.H."/>
            <person name="Banfield J.F."/>
        </authorList>
    </citation>
    <scope>NUCLEOTIDE SEQUENCE [LARGE SCALE GENOMIC DNA]</scope>
</reference>
<feature type="transmembrane region" description="Helical" evidence="8">
    <location>
        <begin position="287"/>
        <end position="307"/>
    </location>
</feature>
<comment type="subcellular location">
    <subcellularLocation>
        <location evidence="1">Cell inner membrane</location>
        <topology evidence="1">Multi-pass membrane protein</topology>
    </subcellularLocation>
</comment>
<feature type="transmembrane region" description="Helical" evidence="8">
    <location>
        <begin position="33"/>
        <end position="52"/>
    </location>
</feature>
<protein>
    <submittedName>
        <fullName evidence="9">Aromatic amino acid permease</fullName>
    </submittedName>
</protein>
<evidence type="ECO:0000256" key="8">
    <source>
        <dbReference type="SAM" id="Phobius"/>
    </source>
</evidence>
<dbReference type="GO" id="GO:0005886">
    <property type="term" value="C:plasma membrane"/>
    <property type="evidence" value="ECO:0007669"/>
    <property type="project" value="UniProtKB-SubCell"/>
</dbReference>